<organism evidence="1 2">
    <name type="scientific">Rhipicephalus microplus</name>
    <name type="common">Cattle tick</name>
    <name type="synonym">Boophilus microplus</name>
    <dbReference type="NCBI Taxonomy" id="6941"/>
    <lineage>
        <taxon>Eukaryota</taxon>
        <taxon>Metazoa</taxon>
        <taxon>Ecdysozoa</taxon>
        <taxon>Arthropoda</taxon>
        <taxon>Chelicerata</taxon>
        <taxon>Arachnida</taxon>
        <taxon>Acari</taxon>
        <taxon>Parasitiformes</taxon>
        <taxon>Ixodida</taxon>
        <taxon>Ixodoidea</taxon>
        <taxon>Ixodidae</taxon>
        <taxon>Rhipicephalinae</taxon>
        <taxon>Rhipicephalus</taxon>
        <taxon>Boophilus</taxon>
    </lineage>
</organism>
<evidence type="ECO:0000313" key="1">
    <source>
        <dbReference type="EMBL" id="KAH8025438.1"/>
    </source>
</evidence>
<reference evidence="1" key="2">
    <citation type="submission" date="2021-09" db="EMBL/GenBank/DDBJ databases">
        <authorList>
            <person name="Jia N."/>
            <person name="Wang J."/>
            <person name="Shi W."/>
            <person name="Du L."/>
            <person name="Sun Y."/>
            <person name="Zhan W."/>
            <person name="Jiang J."/>
            <person name="Wang Q."/>
            <person name="Zhang B."/>
            <person name="Ji P."/>
            <person name="Sakyi L.B."/>
            <person name="Cui X."/>
            <person name="Yuan T."/>
            <person name="Jiang B."/>
            <person name="Yang W."/>
            <person name="Lam T.T.-Y."/>
            <person name="Chang Q."/>
            <person name="Ding S."/>
            <person name="Wang X."/>
            <person name="Zhu J."/>
            <person name="Ruan X."/>
            <person name="Zhao L."/>
            <person name="Wei J."/>
            <person name="Que T."/>
            <person name="Du C."/>
            <person name="Cheng J."/>
            <person name="Dai P."/>
            <person name="Han X."/>
            <person name="Huang E."/>
            <person name="Gao Y."/>
            <person name="Liu J."/>
            <person name="Shao H."/>
            <person name="Ye R."/>
            <person name="Li L."/>
            <person name="Wei W."/>
            <person name="Wang X."/>
            <person name="Wang C."/>
            <person name="Huo Q."/>
            <person name="Li W."/>
            <person name="Guo W."/>
            <person name="Chen H."/>
            <person name="Chen S."/>
            <person name="Zhou L."/>
            <person name="Zhou L."/>
            <person name="Ni X."/>
            <person name="Tian J."/>
            <person name="Zhou Y."/>
            <person name="Sheng Y."/>
            <person name="Liu T."/>
            <person name="Pan Y."/>
            <person name="Xia L."/>
            <person name="Li J."/>
            <person name="Zhao F."/>
            <person name="Cao W."/>
        </authorList>
    </citation>
    <scope>NUCLEOTIDE SEQUENCE</scope>
    <source>
        <strain evidence="1">Rmic-2018</strain>
        <tissue evidence="1">Larvae</tissue>
    </source>
</reference>
<reference evidence="1" key="1">
    <citation type="journal article" date="2020" name="Cell">
        <title>Large-Scale Comparative Analyses of Tick Genomes Elucidate Their Genetic Diversity and Vector Capacities.</title>
        <authorList>
            <consortium name="Tick Genome and Microbiome Consortium (TIGMIC)"/>
            <person name="Jia N."/>
            <person name="Wang J."/>
            <person name="Shi W."/>
            <person name="Du L."/>
            <person name="Sun Y."/>
            <person name="Zhan W."/>
            <person name="Jiang J.F."/>
            <person name="Wang Q."/>
            <person name="Zhang B."/>
            <person name="Ji P."/>
            <person name="Bell-Sakyi L."/>
            <person name="Cui X.M."/>
            <person name="Yuan T.T."/>
            <person name="Jiang B.G."/>
            <person name="Yang W.F."/>
            <person name="Lam T.T."/>
            <person name="Chang Q.C."/>
            <person name="Ding S.J."/>
            <person name="Wang X.J."/>
            <person name="Zhu J.G."/>
            <person name="Ruan X.D."/>
            <person name="Zhao L."/>
            <person name="Wei J.T."/>
            <person name="Ye R.Z."/>
            <person name="Que T.C."/>
            <person name="Du C.H."/>
            <person name="Zhou Y.H."/>
            <person name="Cheng J.X."/>
            <person name="Dai P.F."/>
            <person name="Guo W.B."/>
            <person name="Han X.H."/>
            <person name="Huang E.J."/>
            <person name="Li L.F."/>
            <person name="Wei W."/>
            <person name="Gao Y.C."/>
            <person name="Liu J.Z."/>
            <person name="Shao H.Z."/>
            <person name="Wang X."/>
            <person name="Wang C.C."/>
            <person name="Yang T.C."/>
            <person name="Huo Q.B."/>
            <person name="Li W."/>
            <person name="Chen H.Y."/>
            <person name="Chen S.E."/>
            <person name="Zhou L.G."/>
            <person name="Ni X.B."/>
            <person name="Tian J.H."/>
            <person name="Sheng Y."/>
            <person name="Liu T."/>
            <person name="Pan Y.S."/>
            <person name="Xia L.Y."/>
            <person name="Li J."/>
            <person name="Zhao F."/>
            <person name="Cao W.C."/>
        </authorList>
    </citation>
    <scope>NUCLEOTIDE SEQUENCE</scope>
    <source>
        <strain evidence="1">Rmic-2018</strain>
    </source>
</reference>
<sequence length="383" mass="42044">MTEAAGNITDKNPAVSDECLSPPIGAARASWDLPIPKAMSLGSTLVPLLDQMAHQPISTFPAALSPWQWAEPLCPASITLLRGEDRCWTRLQFIPYRYATLRDQEAVSPGEIELSPVFDHIMSTLSQPIGEFAANRFFSLPGTIDTPAMMTITSHLNSLSSMVRDEAPMVRCGLLNELVVAADNIEKLTQLPTRFGPSMQLQRVTRRVVGYGDGVPTGKIGCIDLSTYARILGGTFVLQGEYEPLGPGTWGAGTAVVPIKTNDLGCRWAVPYLLSFVGSEYWNQRVWYSLRCIDHLAPEGQKEVDIQTAPYASLSHVPGGENILIVLLDTEHRLGQARIFDIARSGVRVPFIGQALRNFNNIQLPGVRNRNHATDIVRAHFTI</sequence>
<accession>A0A9J6DU15</accession>
<evidence type="ECO:0000313" key="2">
    <source>
        <dbReference type="Proteomes" id="UP000821866"/>
    </source>
</evidence>
<comment type="caution">
    <text evidence="1">The sequence shown here is derived from an EMBL/GenBank/DDBJ whole genome shotgun (WGS) entry which is preliminary data.</text>
</comment>
<name>A0A9J6DU15_RHIMP</name>
<protein>
    <submittedName>
        <fullName evidence="1">Uncharacterized protein</fullName>
    </submittedName>
</protein>
<dbReference type="EMBL" id="JABSTU010000007">
    <property type="protein sequence ID" value="KAH8025438.1"/>
    <property type="molecule type" value="Genomic_DNA"/>
</dbReference>
<keyword evidence="2" id="KW-1185">Reference proteome</keyword>
<proteinExistence type="predicted"/>
<dbReference type="AlphaFoldDB" id="A0A9J6DU15"/>
<dbReference type="Proteomes" id="UP000821866">
    <property type="component" value="Unassembled WGS sequence"/>
</dbReference>
<gene>
    <name evidence="1" type="ORF">HPB51_007960</name>
</gene>